<dbReference type="Pfam" id="PF03323">
    <property type="entry name" value="GerA"/>
    <property type="match status" value="1"/>
</dbReference>
<dbReference type="PIRSF" id="PIRSF005690">
    <property type="entry name" value="GerBA"/>
    <property type="match status" value="1"/>
</dbReference>
<feature type="transmembrane region" description="Helical" evidence="3">
    <location>
        <begin position="281"/>
        <end position="302"/>
    </location>
</feature>
<organism evidence="4 5">
    <name type="scientific">Brevibacillus brevis</name>
    <name type="common">Bacillus brevis</name>
    <dbReference type="NCBI Taxonomy" id="1393"/>
    <lineage>
        <taxon>Bacteria</taxon>
        <taxon>Bacillati</taxon>
        <taxon>Bacillota</taxon>
        <taxon>Bacilli</taxon>
        <taxon>Bacillales</taxon>
        <taxon>Paenibacillaceae</taxon>
        <taxon>Brevibacillus</taxon>
    </lineage>
</organism>
<feature type="transmembrane region" description="Helical" evidence="3">
    <location>
        <begin position="418"/>
        <end position="438"/>
    </location>
</feature>
<evidence type="ECO:0000256" key="3">
    <source>
        <dbReference type="SAM" id="Phobius"/>
    </source>
</evidence>
<keyword evidence="3" id="KW-0812">Transmembrane</keyword>
<feature type="transmembrane region" description="Helical" evidence="3">
    <location>
        <begin position="323"/>
        <end position="342"/>
    </location>
</feature>
<dbReference type="Proteomes" id="UP001256827">
    <property type="component" value="Chromosome"/>
</dbReference>
<keyword evidence="5" id="KW-1185">Reference proteome</keyword>
<protein>
    <submittedName>
        <fullName evidence="4">Spore germination protein</fullName>
    </submittedName>
</protein>
<feature type="transmembrane region" description="Helical" evidence="3">
    <location>
        <begin position="392"/>
        <end position="412"/>
    </location>
</feature>
<sequence length="525" mass="58020">MLRRYLAQHRKKKASSSLMQHLRPQSAAPASLTTGLQDNIDSIRSILGNPHDLLVRSFFIGKTNHSCAIVCIDGLVDSDMIHEQVLANIQLMISTANKNVPVEPDAILSLLYEEVLSVIEIKKVSDLNQILDSVLSGDTALFVDGASEVIMIDSKGWKTRSLEEPVSEGLVRGPRDGFTESIRDNTVRIRRRVKDFHLRFDGCLVGQRSKTELIVAYIDDIVDKELLDEVKRRIATIDIDEVEESGFIEQWIEDDFLSPFPQIHNTERPDKVAASLFHGRIAILLDGTPMVLIVPVTLGLLMHSPEDYYERWIVGSLARLLRYLAAFLAVFSPAFYIALVTYHPGMIPSDLAFSIAATRDGVPFPAFLESLMMVTTMELLQEAGLRLPKPIGQTVGIVGGLVIGDAAVSAGIVSPVMVIVVALTAIASFAIPAYHLAIAFRMIRYLAMFAAAIFGVYGVVLSLIVIMIHLSNLTSIGYPYLAPLAPQMPRDWKDLILRAPVTFLKNRPKSLHPQDDTRMKSGDPS</sequence>
<dbReference type="InterPro" id="IPR004995">
    <property type="entry name" value="Spore_Ger"/>
</dbReference>
<keyword evidence="3" id="KW-1133">Transmembrane helix</keyword>
<dbReference type="PANTHER" id="PTHR22550:SF5">
    <property type="entry name" value="LEUCINE ZIPPER PROTEIN 4"/>
    <property type="match status" value="1"/>
</dbReference>
<comment type="similarity">
    <text evidence="1">Belongs to the GerABKA family.</text>
</comment>
<accession>A0ABY9T0X2</accession>
<reference evidence="4 5" key="1">
    <citation type="submission" date="2023-09" db="EMBL/GenBank/DDBJ databases">
        <title>Complete Genome and Methylome dissection of Bacillus brevis NEB573 original source of BbsI restriction endonuclease.</title>
        <authorList>
            <person name="Fomenkov A."/>
            <person name="Roberts R.D."/>
        </authorList>
    </citation>
    <scope>NUCLEOTIDE SEQUENCE [LARGE SCALE GENOMIC DNA]</scope>
    <source>
        <strain evidence="4 5">NEB573</strain>
    </source>
</reference>
<evidence type="ECO:0000313" key="4">
    <source>
        <dbReference type="EMBL" id="WNC13504.1"/>
    </source>
</evidence>
<evidence type="ECO:0000313" key="5">
    <source>
        <dbReference type="Proteomes" id="UP001256827"/>
    </source>
</evidence>
<evidence type="ECO:0000256" key="1">
    <source>
        <dbReference type="ARBA" id="ARBA00005278"/>
    </source>
</evidence>
<dbReference type="EMBL" id="CP134050">
    <property type="protein sequence ID" value="WNC13504.1"/>
    <property type="molecule type" value="Genomic_DNA"/>
</dbReference>
<feature type="transmembrane region" description="Helical" evidence="3">
    <location>
        <begin position="445"/>
        <end position="470"/>
    </location>
</feature>
<gene>
    <name evidence="4" type="ORF">RGB73_22820</name>
</gene>
<dbReference type="PANTHER" id="PTHR22550">
    <property type="entry name" value="SPORE GERMINATION PROTEIN"/>
    <property type="match status" value="1"/>
</dbReference>
<keyword evidence="2 3" id="KW-0472">Membrane</keyword>
<dbReference type="RefSeq" id="WP_310765013.1">
    <property type="nucleotide sequence ID" value="NZ_CP134050.1"/>
</dbReference>
<evidence type="ECO:0000256" key="2">
    <source>
        <dbReference type="ARBA" id="ARBA00023136"/>
    </source>
</evidence>
<dbReference type="InterPro" id="IPR050768">
    <property type="entry name" value="UPF0353/GerABKA_families"/>
</dbReference>
<proteinExistence type="inferred from homology"/>
<name>A0ABY9T0X2_BREBE</name>